<evidence type="ECO:0000313" key="4">
    <source>
        <dbReference type="EMBL" id="OJI94876.1"/>
    </source>
</evidence>
<feature type="domain" description="Peptidase M16 C-terminal" evidence="3">
    <location>
        <begin position="189"/>
        <end position="362"/>
    </location>
</feature>
<dbReference type="RefSeq" id="WP_072629559.1">
    <property type="nucleotide sequence ID" value="NZ_MLCB01000079.1"/>
</dbReference>
<dbReference type="AlphaFoldDB" id="A0A1L9P059"/>
<protein>
    <submittedName>
        <fullName evidence="4">Peptidase M16 inactive domain protein</fullName>
    </submittedName>
</protein>
<accession>A0A1L9P059</accession>
<dbReference type="Proteomes" id="UP000184514">
    <property type="component" value="Unassembled WGS sequence"/>
</dbReference>
<evidence type="ECO:0000259" key="3">
    <source>
        <dbReference type="Pfam" id="PF05193"/>
    </source>
</evidence>
<dbReference type="PANTHER" id="PTHR11851:SF224">
    <property type="entry name" value="PROCESSING PROTEASE"/>
    <property type="match status" value="1"/>
</dbReference>
<dbReference type="OrthoDB" id="9811314at2"/>
<dbReference type="Pfam" id="PF05193">
    <property type="entry name" value="Peptidase_M16_C"/>
    <property type="match status" value="1"/>
</dbReference>
<dbReference type="GO" id="GO:0046872">
    <property type="term" value="F:metal ion binding"/>
    <property type="evidence" value="ECO:0007669"/>
    <property type="project" value="InterPro"/>
</dbReference>
<dbReference type="PANTHER" id="PTHR11851">
    <property type="entry name" value="METALLOPROTEASE"/>
    <property type="match status" value="1"/>
</dbReference>
<feature type="chain" id="PRO_5009887245" evidence="1">
    <location>
        <begin position="22"/>
        <end position="434"/>
    </location>
</feature>
<gene>
    <name evidence="4" type="ORF">PFRI_09080</name>
</gene>
<evidence type="ECO:0000313" key="5">
    <source>
        <dbReference type="Proteomes" id="UP000184514"/>
    </source>
</evidence>
<dbReference type="EMBL" id="MLCB01000079">
    <property type="protein sequence ID" value="OJI94876.1"/>
    <property type="molecule type" value="Genomic_DNA"/>
</dbReference>
<dbReference type="InterPro" id="IPR007863">
    <property type="entry name" value="Peptidase_M16_C"/>
</dbReference>
<dbReference type="InterPro" id="IPR050361">
    <property type="entry name" value="MPP/UQCRC_Complex"/>
</dbReference>
<dbReference type="InterPro" id="IPR011249">
    <property type="entry name" value="Metalloenz_LuxS/M16"/>
</dbReference>
<comment type="caution">
    <text evidence="4">The sequence shown here is derived from an EMBL/GenBank/DDBJ whole genome shotgun (WGS) entry which is preliminary data.</text>
</comment>
<evidence type="ECO:0000256" key="1">
    <source>
        <dbReference type="SAM" id="SignalP"/>
    </source>
</evidence>
<keyword evidence="1" id="KW-0732">Signal</keyword>
<reference evidence="4 5" key="1">
    <citation type="submission" date="2016-10" db="EMBL/GenBank/DDBJ databases">
        <title>Genome sequence of Planktotalea frisia SH6-1.</title>
        <authorList>
            <person name="Poehlein A."/>
            <person name="Bakenhus I."/>
            <person name="Voget S."/>
            <person name="Brinkhoff T."/>
            <person name="Simon M."/>
        </authorList>
    </citation>
    <scope>NUCLEOTIDE SEQUENCE [LARGE SCALE GENOMIC DNA]</scope>
    <source>
        <strain evidence="4 5">SH6-1</strain>
    </source>
</reference>
<feature type="signal peptide" evidence="1">
    <location>
        <begin position="1"/>
        <end position="21"/>
    </location>
</feature>
<dbReference type="InterPro" id="IPR011765">
    <property type="entry name" value="Pept_M16_N"/>
</dbReference>
<proteinExistence type="predicted"/>
<evidence type="ECO:0000259" key="2">
    <source>
        <dbReference type="Pfam" id="PF00675"/>
    </source>
</evidence>
<dbReference type="SUPFAM" id="SSF63411">
    <property type="entry name" value="LuxS/MPP-like metallohydrolase"/>
    <property type="match status" value="2"/>
</dbReference>
<dbReference type="Pfam" id="PF00675">
    <property type="entry name" value="Peptidase_M16"/>
    <property type="match status" value="1"/>
</dbReference>
<organism evidence="4 5">
    <name type="scientific">Planktotalea frisia</name>
    <dbReference type="NCBI Taxonomy" id="696762"/>
    <lineage>
        <taxon>Bacteria</taxon>
        <taxon>Pseudomonadati</taxon>
        <taxon>Pseudomonadota</taxon>
        <taxon>Alphaproteobacteria</taxon>
        <taxon>Rhodobacterales</taxon>
        <taxon>Paracoccaceae</taxon>
        <taxon>Planktotalea</taxon>
    </lineage>
</organism>
<keyword evidence="5" id="KW-1185">Reference proteome</keyword>
<name>A0A1L9P059_9RHOB</name>
<sequence>MKRFFLSVLTVVTLVAAPLRADVDIQEISSPMGFKAWLVEDHTHPFMALRIGFKGGASLDRPEKRGAVSLMMALLEEGTGDLDAREFAREVDELAASFSFDASGDSVSISARMLSENRDAAIALLKGALTAPSFEQSAIDRVRGQVVSIIGSDLKDPDAIARTAFNAAAFGDHPYGSALEGTLESVGALTREDILNAHRDTMARDRVFISAVGDITADELGALIDDLLVDLPETGAAMPERVEVALEPGVTVVEYDTPQSVALFGHRGIKRDDPDFFAAFIASTILGGGGFESRLMDEVRDKRGLTYGVYSYLSPREHAEMVLGQVASANDRIGAAIEVIKDEWARIANEGVTQEELDATKTYLTGAYPLRFDGNAPIARILMGMQMGELPIDYINTRNDKVNEVTLEHINRVIKEVYLPDELHFTVVGKPDGL</sequence>
<dbReference type="Gene3D" id="3.30.830.10">
    <property type="entry name" value="Metalloenzyme, LuxS/M16 peptidase-like"/>
    <property type="match status" value="2"/>
</dbReference>
<feature type="domain" description="Peptidase M16 N-terminal" evidence="2">
    <location>
        <begin position="38"/>
        <end position="182"/>
    </location>
</feature>
<dbReference type="STRING" id="696762.PFRI_09080"/>